<dbReference type="OrthoDB" id="270584at2759"/>
<dbReference type="InterPro" id="IPR050742">
    <property type="entry name" value="Helicase_Restrict-Modif_Enz"/>
</dbReference>
<dbReference type="Gene3D" id="3.40.50.300">
    <property type="entry name" value="P-loop containing nucleotide triphosphate hydrolases"/>
    <property type="match status" value="2"/>
</dbReference>
<dbReference type="CDD" id="cd18799">
    <property type="entry name" value="SF2_C_EcoAI-like"/>
    <property type="match status" value="1"/>
</dbReference>
<evidence type="ECO:0000259" key="4">
    <source>
        <dbReference type="PROSITE" id="PS51194"/>
    </source>
</evidence>
<accession>A0A0D6EFC2</accession>
<gene>
    <name evidence="5" type="primary">SPOSA6832_00062</name>
</gene>
<dbReference type="GO" id="GO:0061749">
    <property type="term" value="F:forked DNA-dependent helicase activity"/>
    <property type="evidence" value="ECO:0007669"/>
    <property type="project" value="TreeGrafter"/>
</dbReference>
<dbReference type="GO" id="GO:0005524">
    <property type="term" value="F:ATP binding"/>
    <property type="evidence" value="ECO:0007669"/>
    <property type="project" value="InterPro"/>
</dbReference>
<protein>
    <submittedName>
        <fullName evidence="5">SPOSA6832_00062-mRNA-1:cds</fullName>
    </submittedName>
</protein>
<dbReference type="SMART" id="SM00487">
    <property type="entry name" value="DEXDc"/>
    <property type="match status" value="1"/>
</dbReference>
<dbReference type="AlphaFoldDB" id="A0A0D6EFC2"/>
<keyword evidence="1" id="KW-0547">Nucleotide-binding</keyword>
<keyword evidence="6" id="KW-1185">Reference proteome</keyword>
<evidence type="ECO:0000259" key="3">
    <source>
        <dbReference type="PROSITE" id="PS51192"/>
    </source>
</evidence>
<dbReference type="PROSITE" id="PS51192">
    <property type="entry name" value="HELICASE_ATP_BIND_1"/>
    <property type="match status" value="1"/>
</dbReference>
<dbReference type="GO" id="GO:0005759">
    <property type="term" value="C:mitochondrial matrix"/>
    <property type="evidence" value="ECO:0007669"/>
    <property type="project" value="TreeGrafter"/>
</dbReference>
<feature type="domain" description="Helicase C-terminal" evidence="4">
    <location>
        <begin position="364"/>
        <end position="522"/>
    </location>
</feature>
<dbReference type="PANTHER" id="PTHR47396:SF1">
    <property type="entry name" value="ATP-DEPENDENT HELICASE IRC3-RELATED"/>
    <property type="match status" value="1"/>
</dbReference>
<sequence>MSSPAHPSSPILSSSPVTSSVLPTSFDIFQPLLPEEDELEPFELVEEEVPEEEVTASSRFTLRPYQVECIKSVLSELRKGEITRLGVSAPTGSGKTAMFTSLIHHLPPRIHPVTNELATRVLIIVNSIQLAQQTAAVVQRSWPNLAPEQLVEIEQGSNRASGMADVTVATYHTLARGDLARLNKFDPEYFKAVIVDEAHHAAARSYLSILSRFDSRISESLASSFAEGEDMPAASSISPAPSDVPPPSPSTTEDSPPCLPDDPPEPVVAQLDDQGRMRVPLLGFTATWGRADGLALGKLFQKIVWHGEWLDMIEGRWLSQLQFTTVRLGQALDLADVDVSSSTGEFNTASLAKAVDKREVNELAINAWIEKASDRRSTLVFAVNISHIYSLANAFRERGIDARCVSQETKVRDRDELYAAFRAGEFPVLINCGILTEGADFPEIDCVLLARPTRSQNLFLQMIGRGLRVSPQTGKTNCLLIDLVGNSAMGVVCTPTLFGIDPDEAIEGKTSMELKELGDEAAAKKEAHALSPIRRYAFQYRDYQSAFEFVSLHKKEGGAVAVPIDTLSKLAWVGCTDSKWVLELIGHGHVKIVKETDGDADRFSARLYVRLPSSRGEVSRYAFTLPHLIASHSSLPILLRTTDAYLLKQKKYHEVMLRRNSPWRRSPATESQRTKILQKLLSTQDQPQGKRTIEGVWVGKPWREEVDVDQLTRGQASDVICRLKHGGLGWWERQRRMLMQREKAERRQRMTKEDKAKERQRRQREKITARTDGLPAGKILSQIESEGTMDTGRPA</sequence>
<feature type="compositionally biased region" description="Low complexity" evidence="2">
    <location>
        <begin position="232"/>
        <end position="241"/>
    </location>
</feature>
<dbReference type="GO" id="GO:0016787">
    <property type="term" value="F:hydrolase activity"/>
    <property type="evidence" value="ECO:0007669"/>
    <property type="project" value="InterPro"/>
</dbReference>
<dbReference type="GO" id="GO:0036121">
    <property type="term" value="F:double-stranded DNA helicase activity"/>
    <property type="evidence" value="ECO:0007669"/>
    <property type="project" value="TreeGrafter"/>
</dbReference>
<dbReference type="InterPro" id="IPR014001">
    <property type="entry name" value="Helicase_ATP-bd"/>
</dbReference>
<dbReference type="PROSITE" id="PS51194">
    <property type="entry name" value="HELICASE_CTER"/>
    <property type="match status" value="1"/>
</dbReference>
<keyword evidence="1" id="KW-0378">Hydrolase</keyword>
<dbReference type="Pfam" id="PF00271">
    <property type="entry name" value="Helicase_C"/>
    <property type="match status" value="1"/>
</dbReference>
<dbReference type="GO" id="GO:0000403">
    <property type="term" value="F:Y-form DNA binding"/>
    <property type="evidence" value="ECO:0007669"/>
    <property type="project" value="TreeGrafter"/>
</dbReference>
<evidence type="ECO:0000313" key="6">
    <source>
        <dbReference type="Proteomes" id="UP000243876"/>
    </source>
</evidence>
<reference evidence="6" key="1">
    <citation type="submission" date="2015-02" db="EMBL/GenBank/DDBJ databases">
        <authorList>
            <person name="Gon?alves P."/>
        </authorList>
    </citation>
    <scope>NUCLEOTIDE SEQUENCE [LARGE SCALE GENOMIC DNA]</scope>
</reference>
<dbReference type="PANTHER" id="PTHR47396">
    <property type="entry name" value="TYPE I RESTRICTION ENZYME ECOKI R PROTEIN"/>
    <property type="match status" value="1"/>
</dbReference>
<dbReference type="SMART" id="SM00490">
    <property type="entry name" value="HELICc"/>
    <property type="match status" value="1"/>
</dbReference>
<dbReference type="GO" id="GO:0070125">
    <property type="term" value="P:mitochondrial translational elongation"/>
    <property type="evidence" value="ECO:0007669"/>
    <property type="project" value="TreeGrafter"/>
</dbReference>
<feature type="region of interest" description="Disordered" evidence="2">
    <location>
        <begin position="1"/>
        <end position="20"/>
    </location>
</feature>
<keyword evidence="1" id="KW-0347">Helicase</keyword>
<dbReference type="InterPro" id="IPR027417">
    <property type="entry name" value="P-loop_NTPase"/>
</dbReference>
<dbReference type="SUPFAM" id="SSF52540">
    <property type="entry name" value="P-loop containing nucleoside triphosphate hydrolases"/>
    <property type="match status" value="1"/>
</dbReference>
<dbReference type="GO" id="GO:0032042">
    <property type="term" value="P:mitochondrial DNA metabolic process"/>
    <property type="evidence" value="ECO:0007669"/>
    <property type="project" value="TreeGrafter"/>
</dbReference>
<feature type="domain" description="Helicase ATP-binding" evidence="3">
    <location>
        <begin position="76"/>
        <end position="306"/>
    </location>
</feature>
<dbReference type="InterPro" id="IPR006935">
    <property type="entry name" value="Helicase/UvrB_N"/>
</dbReference>
<feature type="region of interest" description="Disordered" evidence="2">
    <location>
        <begin position="742"/>
        <end position="795"/>
    </location>
</feature>
<feature type="non-terminal residue" evidence="5">
    <location>
        <position position="1"/>
    </location>
</feature>
<organism evidence="5 6">
    <name type="scientific">Sporidiobolus salmonicolor</name>
    <name type="common">Yeast-like fungus</name>
    <name type="synonym">Sporobolomyces salmonicolor</name>
    <dbReference type="NCBI Taxonomy" id="5005"/>
    <lineage>
        <taxon>Eukaryota</taxon>
        <taxon>Fungi</taxon>
        <taxon>Dikarya</taxon>
        <taxon>Basidiomycota</taxon>
        <taxon>Pucciniomycotina</taxon>
        <taxon>Microbotryomycetes</taxon>
        <taxon>Sporidiobolales</taxon>
        <taxon>Sporidiobolaceae</taxon>
        <taxon>Sporobolomyces</taxon>
    </lineage>
</organism>
<evidence type="ECO:0000256" key="1">
    <source>
        <dbReference type="ARBA" id="ARBA00022806"/>
    </source>
</evidence>
<feature type="compositionally biased region" description="Basic and acidic residues" evidence="2">
    <location>
        <begin position="742"/>
        <end position="757"/>
    </location>
</feature>
<feature type="region of interest" description="Disordered" evidence="2">
    <location>
        <begin position="228"/>
        <end position="266"/>
    </location>
</feature>
<dbReference type="Proteomes" id="UP000243876">
    <property type="component" value="Unassembled WGS sequence"/>
</dbReference>
<proteinExistence type="predicted"/>
<dbReference type="InterPro" id="IPR001650">
    <property type="entry name" value="Helicase_C-like"/>
</dbReference>
<evidence type="ECO:0000256" key="2">
    <source>
        <dbReference type="SAM" id="MobiDB-lite"/>
    </source>
</evidence>
<dbReference type="EMBL" id="CENE01000001">
    <property type="protein sequence ID" value="CEQ38611.1"/>
    <property type="molecule type" value="Genomic_DNA"/>
</dbReference>
<keyword evidence="1" id="KW-0067">ATP-binding</keyword>
<name>A0A0D6EFC2_SPOSA</name>
<dbReference type="Pfam" id="PF04851">
    <property type="entry name" value="ResIII"/>
    <property type="match status" value="1"/>
</dbReference>
<evidence type="ECO:0000313" key="5">
    <source>
        <dbReference type="EMBL" id="CEQ38611.1"/>
    </source>
</evidence>